<keyword evidence="3" id="KW-0732">Signal</keyword>
<sequence length="421" mass="45577">MLHHTLIITLLTALLKVVFGWTSEGQALLSIKCLTGFLLMCFVESTCIMTAFFRKLIIMPLSVISISSDSFEESVGSSTSRVILFGMILSVIPFDVSTIITDVPEVATAVVALLAGVLDLDTHSTSETDSFEDPSSLVHALVAPVTSPFLFTDSCEPSRDFSNSDSFERPISPELHEVAVARWRSKVEACSSSSFTPPAPCQTVPALPDLPCRSAILRRRVSPCSSSSATHSSSSVSAGPSRKRCRSPTADSQLIRADLLPSCKRLRDPSSAYYQEVSIKVSTKLNIEDSIKTRTEGDIDRDIEDSYEVDTELDIDSDYLEDIEADIAAEAASAIKADTMVDAVAAVEAGSERVEAEADAKPSARDTIEIAVDVVVEPVVPDDLPVSTVGDRLDEIKELVQGMYEHLLAIPAQRLDDIEEE</sequence>
<feature type="chain" id="PRO_5045748336" evidence="3">
    <location>
        <begin position="21"/>
        <end position="421"/>
    </location>
</feature>
<comment type="caution">
    <text evidence="4">The sequence shown here is derived from an EMBL/GenBank/DDBJ whole genome shotgun (WGS) entry which is preliminary data.</text>
</comment>
<evidence type="ECO:0000256" key="3">
    <source>
        <dbReference type="SAM" id="SignalP"/>
    </source>
</evidence>
<proteinExistence type="predicted"/>
<dbReference type="EMBL" id="BQNB010012253">
    <property type="protein sequence ID" value="GJT01202.1"/>
    <property type="molecule type" value="Genomic_DNA"/>
</dbReference>
<name>A0ABQ5AHI1_9ASTR</name>
<keyword evidence="2" id="KW-0812">Transmembrane</keyword>
<gene>
    <name evidence="4" type="ORF">Tco_0822371</name>
</gene>
<evidence type="ECO:0000256" key="1">
    <source>
        <dbReference type="SAM" id="MobiDB-lite"/>
    </source>
</evidence>
<feature type="signal peptide" evidence="3">
    <location>
        <begin position="1"/>
        <end position="20"/>
    </location>
</feature>
<feature type="compositionally biased region" description="Low complexity" evidence="1">
    <location>
        <begin position="224"/>
        <end position="240"/>
    </location>
</feature>
<organism evidence="4 5">
    <name type="scientific">Tanacetum coccineum</name>
    <dbReference type="NCBI Taxonomy" id="301880"/>
    <lineage>
        <taxon>Eukaryota</taxon>
        <taxon>Viridiplantae</taxon>
        <taxon>Streptophyta</taxon>
        <taxon>Embryophyta</taxon>
        <taxon>Tracheophyta</taxon>
        <taxon>Spermatophyta</taxon>
        <taxon>Magnoliopsida</taxon>
        <taxon>eudicotyledons</taxon>
        <taxon>Gunneridae</taxon>
        <taxon>Pentapetalae</taxon>
        <taxon>asterids</taxon>
        <taxon>campanulids</taxon>
        <taxon>Asterales</taxon>
        <taxon>Asteraceae</taxon>
        <taxon>Asteroideae</taxon>
        <taxon>Anthemideae</taxon>
        <taxon>Anthemidinae</taxon>
        <taxon>Tanacetum</taxon>
    </lineage>
</organism>
<keyword evidence="2" id="KW-1133">Transmembrane helix</keyword>
<protein>
    <submittedName>
        <fullName evidence="4">Uncharacterized protein</fullName>
    </submittedName>
</protein>
<feature type="region of interest" description="Disordered" evidence="1">
    <location>
        <begin position="224"/>
        <end position="250"/>
    </location>
</feature>
<accession>A0ABQ5AHI1</accession>
<evidence type="ECO:0000256" key="2">
    <source>
        <dbReference type="SAM" id="Phobius"/>
    </source>
</evidence>
<dbReference type="Proteomes" id="UP001151760">
    <property type="component" value="Unassembled WGS sequence"/>
</dbReference>
<reference evidence="4" key="1">
    <citation type="journal article" date="2022" name="Int. J. Mol. Sci.">
        <title>Draft Genome of Tanacetum Coccineum: Genomic Comparison of Closely Related Tanacetum-Family Plants.</title>
        <authorList>
            <person name="Yamashiro T."/>
            <person name="Shiraishi A."/>
            <person name="Nakayama K."/>
            <person name="Satake H."/>
        </authorList>
    </citation>
    <scope>NUCLEOTIDE SEQUENCE</scope>
</reference>
<evidence type="ECO:0000313" key="4">
    <source>
        <dbReference type="EMBL" id="GJT01202.1"/>
    </source>
</evidence>
<keyword evidence="5" id="KW-1185">Reference proteome</keyword>
<keyword evidence="2" id="KW-0472">Membrane</keyword>
<evidence type="ECO:0000313" key="5">
    <source>
        <dbReference type="Proteomes" id="UP001151760"/>
    </source>
</evidence>
<feature type="transmembrane region" description="Helical" evidence="2">
    <location>
        <begin position="36"/>
        <end position="53"/>
    </location>
</feature>
<reference evidence="4" key="2">
    <citation type="submission" date="2022-01" db="EMBL/GenBank/DDBJ databases">
        <authorList>
            <person name="Yamashiro T."/>
            <person name="Shiraishi A."/>
            <person name="Satake H."/>
            <person name="Nakayama K."/>
        </authorList>
    </citation>
    <scope>NUCLEOTIDE SEQUENCE</scope>
</reference>